<dbReference type="InterPro" id="IPR016187">
    <property type="entry name" value="CTDL_fold"/>
</dbReference>
<dbReference type="PANTHER" id="PTHR22799:SF2">
    <property type="entry name" value="C-TYPE LECTIN DOMAIN FAMILY 3 MEMBER A"/>
    <property type="match status" value="1"/>
</dbReference>
<keyword evidence="1" id="KW-0430">Lectin</keyword>
<dbReference type="AlphaFoldDB" id="A0A8W8IHP5"/>
<dbReference type="Pfam" id="PF00059">
    <property type="entry name" value="Lectin_C"/>
    <property type="match status" value="1"/>
</dbReference>
<feature type="region of interest" description="Disordered" evidence="2">
    <location>
        <begin position="393"/>
        <end position="437"/>
    </location>
</feature>
<feature type="domain" description="C-type lectin" evidence="4">
    <location>
        <begin position="111"/>
        <end position="229"/>
    </location>
</feature>
<dbReference type="CDD" id="cd00037">
    <property type="entry name" value="CLECT"/>
    <property type="match status" value="2"/>
</dbReference>
<organism evidence="5 6">
    <name type="scientific">Magallana gigas</name>
    <name type="common">Pacific oyster</name>
    <name type="synonym">Crassostrea gigas</name>
    <dbReference type="NCBI Taxonomy" id="29159"/>
    <lineage>
        <taxon>Eukaryota</taxon>
        <taxon>Metazoa</taxon>
        <taxon>Spiralia</taxon>
        <taxon>Lophotrochozoa</taxon>
        <taxon>Mollusca</taxon>
        <taxon>Bivalvia</taxon>
        <taxon>Autobranchia</taxon>
        <taxon>Pteriomorphia</taxon>
        <taxon>Ostreida</taxon>
        <taxon>Ostreoidea</taxon>
        <taxon>Ostreidae</taxon>
        <taxon>Magallana</taxon>
    </lineage>
</organism>
<keyword evidence="6" id="KW-1185">Reference proteome</keyword>
<name>A0A8W8IHP5_MAGGI</name>
<dbReference type="GO" id="GO:0030246">
    <property type="term" value="F:carbohydrate binding"/>
    <property type="evidence" value="ECO:0007669"/>
    <property type="project" value="UniProtKB-KW"/>
</dbReference>
<evidence type="ECO:0000256" key="1">
    <source>
        <dbReference type="ARBA" id="ARBA00022734"/>
    </source>
</evidence>
<dbReference type="InterPro" id="IPR016186">
    <property type="entry name" value="C-type_lectin-like/link_sf"/>
</dbReference>
<keyword evidence="3" id="KW-0812">Transmembrane</keyword>
<dbReference type="InterPro" id="IPR051663">
    <property type="entry name" value="CLec_Tetranectin-domain"/>
</dbReference>
<feature type="transmembrane region" description="Helical" evidence="3">
    <location>
        <begin position="482"/>
        <end position="506"/>
    </location>
</feature>
<evidence type="ECO:0000256" key="3">
    <source>
        <dbReference type="SAM" id="Phobius"/>
    </source>
</evidence>
<evidence type="ECO:0000313" key="5">
    <source>
        <dbReference type="EnsemblMetazoa" id="G14121.1:cds"/>
    </source>
</evidence>
<evidence type="ECO:0000313" key="6">
    <source>
        <dbReference type="Proteomes" id="UP000005408"/>
    </source>
</evidence>
<accession>A0A8W8IHP5</accession>
<dbReference type="PROSITE" id="PS50041">
    <property type="entry name" value="C_TYPE_LECTIN_2"/>
    <property type="match status" value="1"/>
</dbReference>
<dbReference type="Gene3D" id="3.10.100.10">
    <property type="entry name" value="Mannose-Binding Protein A, subunit A"/>
    <property type="match status" value="2"/>
</dbReference>
<keyword evidence="3" id="KW-1133">Transmembrane helix</keyword>
<keyword evidence="3" id="KW-0472">Membrane</keyword>
<dbReference type="SUPFAM" id="SSF56436">
    <property type="entry name" value="C-type lectin-like"/>
    <property type="match status" value="2"/>
</dbReference>
<reference evidence="5" key="1">
    <citation type="submission" date="2022-08" db="UniProtKB">
        <authorList>
            <consortium name="EnsemblMetazoa"/>
        </authorList>
    </citation>
    <scope>IDENTIFICATION</scope>
    <source>
        <strain evidence="5">05x7-T-G4-1.051#20</strain>
    </source>
</reference>
<dbReference type="PANTHER" id="PTHR22799">
    <property type="entry name" value="TETRANECTIN-RELATED"/>
    <property type="match status" value="1"/>
</dbReference>
<sequence>MGFVYRLLRNDENPEMGLMAKNIWSKVSVQEHVAFGSHGVASRYISCCKSEAAVQRLAFLSRTNPKRIALLKVGLVFSNMKIIDLTDPLLIIPKDVSSLCLTWTSSADDIIRSHCYWYVELSKAVSFFEADDICASNGGRLAPFVDSWQYSIIENMRPYTTPDTFIGVIDIGKENTWTQLDGTKIDSSFTNTFDLNNNQPNGGKSQNCIVMDMEPHHYFRPDKTQDKSCFSSFKTTAMICYADKKEFCYVWMSVNDGKLREHCYWLTTKPRSSSRWNFIDALSRCTAEGGTLAPAIDEMQLTFIRETLTGIFQSPNATCTGVWMGSNTIRGYTWNWNNDPNFLSIPLGNLTPEKCLRLKKDTLDAAYISCNSDLSDVRGAVCFRNATGQILTTPTTTTPTTTTQTHPPTTSTTSTTTTTTLPTTTTTSATTTPPTTSEVPSVLNLTYLEQVKVALTVDPKETSAFKATLNCAEDNRFVSKCMGYTGVVVISGIFVTILFLDVKLLISCR</sequence>
<protein>
    <recommendedName>
        <fullName evidence="4">C-type lectin domain-containing protein</fullName>
    </recommendedName>
</protein>
<evidence type="ECO:0000256" key="2">
    <source>
        <dbReference type="SAM" id="MobiDB-lite"/>
    </source>
</evidence>
<evidence type="ECO:0000259" key="4">
    <source>
        <dbReference type="PROSITE" id="PS50041"/>
    </source>
</evidence>
<dbReference type="GO" id="GO:0005615">
    <property type="term" value="C:extracellular space"/>
    <property type="evidence" value="ECO:0007669"/>
    <property type="project" value="TreeGrafter"/>
</dbReference>
<dbReference type="Proteomes" id="UP000005408">
    <property type="component" value="Unassembled WGS sequence"/>
</dbReference>
<dbReference type="InterPro" id="IPR001304">
    <property type="entry name" value="C-type_lectin-like"/>
</dbReference>
<dbReference type="SMART" id="SM00034">
    <property type="entry name" value="CLECT"/>
    <property type="match status" value="2"/>
</dbReference>
<dbReference type="EnsemblMetazoa" id="G14121.1">
    <property type="protein sequence ID" value="G14121.1:cds"/>
    <property type="gene ID" value="G14121"/>
</dbReference>
<proteinExistence type="predicted"/>